<reference evidence="2 3" key="1">
    <citation type="journal article" date="2021" name="Nat. Plants">
        <title>The Taxus genome provides insights into paclitaxel biosynthesis.</title>
        <authorList>
            <person name="Xiong X."/>
            <person name="Gou J."/>
            <person name="Liao Q."/>
            <person name="Li Y."/>
            <person name="Zhou Q."/>
            <person name="Bi G."/>
            <person name="Li C."/>
            <person name="Du R."/>
            <person name="Wang X."/>
            <person name="Sun T."/>
            <person name="Guo L."/>
            <person name="Liang H."/>
            <person name="Lu P."/>
            <person name="Wu Y."/>
            <person name="Zhang Z."/>
            <person name="Ro D.K."/>
            <person name="Shang Y."/>
            <person name="Huang S."/>
            <person name="Yan J."/>
        </authorList>
    </citation>
    <scope>NUCLEOTIDE SEQUENCE [LARGE SCALE GENOMIC DNA]</scope>
    <source>
        <strain evidence="2">Ta-2019</strain>
    </source>
</reference>
<feature type="non-terminal residue" evidence="2">
    <location>
        <position position="1"/>
    </location>
</feature>
<name>A0AA38CJK3_TAXCH</name>
<dbReference type="EMBL" id="JAHRHJ020000010">
    <property type="protein sequence ID" value="KAH9298837.1"/>
    <property type="molecule type" value="Genomic_DNA"/>
</dbReference>
<sequence length="111" mass="12654">APPKFCDEINDVMDSKKLNIKEEKEMDIERHEQRDNITSIQTLDKENQLIGKVEHEGCKDRESGIAIEQMKDMPNRSECLDKAKQDVGKQPSRGTGKNVKADSRAQRGERS</sequence>
<accession>A0AA38CJK3</accession>
<gene>
    <name evidence="2" type="ORF">KI387_030519</name>
</gene>
<protein>
    <submittedName>
        <fullName evidence="2">Uncharacterized protein</fullName>
    </submittedName>
</protein>
<comment type="caution">
    <text evidence="2">The sequence shown here is derived from an EMBL/GenBank/DDBJ whole genome shotgun (WGS) entry which is preliminary data.</text>
</comment>
<evidence type="ECO:0000313" key="3">
    <source>
        <dbReference type="Proteomes" id="UP000824469"/>
    </source>
</evidence>
<keyword evidence="3" id="KW-1185">Reference proteome</keyword>
<proteinExistence type="predicted"/>
<organism evidence="2 3">
    <name type="scientific">Taxus chinensis</name>
    <name type="common">Chinese yew</name>
    <name type="synonym">Taxus wallichiana var. chinensis</name>
    <dbReference type="NCBI Taxonomy" id="29808"/>
    <lineage>
        <taxon>Eukaryota</taxon>
        <taxon>Viridiplantae</taxon>
        <taxon>Streptophyta</taxon>
        <taxon>Embryophyta</taxon>
        <taxon>Tracheophyta</taxon>
        <taxon>Spermatophyta</taxon>
        <taxon>Pinopsida</taxon>
        <taxon>Pinidae</taxon>
        <taxon>Conifers II</taxon>
        <taxon>Cupressales</taxon>
        <taxon>Taxaceae</taxon>
        <taxon>Taxus</taxon>
    </lineage>
</organism>
<feature type="compositionally biased region" description="Basic and acidic residues" evidence="1">
    <location>
        <begin position="68"/>
        <end position="87"/>
    </location>
</feature>
<evidence type="ECO:0000313" key="2">
    <source>
        <dbReference type="EMBL" id="KAH9298837.1"/>
    </source>
</evidence>
<feature type="region of interest" description="Disordered" evidence="1">
    <location>
        <begin position="68"/>
        <end position="111"/>
    </location>
</feature>
<feature type="compositionally biased region" description="Basic and acidic residues" evidence="1">
    <location>
        <begin position="99"/>
        <end position="111"/>
    </location>
</feature>
<feature type="non-terminal residue" evidence="2">
    <location>
        <position position="111"/>
    </location>
</feature>
<evidence type="ECO:0000256" key="1">
    <source>
        <dbReference type="SAM" id="MobiDB-lite"/>
    </source>
</evidence>
<dbReference type="Proteomes" id="UP000824469">
    <property type="component" value="Unassembled WGS sequence"/>
</dbReference>
<dbReference type="AlphaFoldDB" id="A0AA38CJK3"/>